<dbReference type="InterPro" id="IPR003593">
    <property type="entry name" value="AAA+_ATPase"/>
</dbReference>
<gene>
    <name evidence="10" type="ORF">bcere0026_32680</name>
</gene>
<dbReference type="Pfam" id="PF00664">
    <property type="entry name" value="ABC_membrane"/>
    <property type="match status" value="1"/>
</dbReference>
<dbReference type="GO" id="GO:0005886">
    <property type="term" value="C:plasma membrane"/>
    <property type="evidence" value="ECO:0007669"/>
    <property type="project" value="UniProtKB-SubCell"/>
</dbReference>
<evidence type="ECO:0000256" key="6">
    <source>
        <dbReference type="ARBA" id="ARBA00023136"/>
    </source>
</evidence>
<dbReference type="HOGENOM" id="CLU_000604_84_9_9"/>
<dbReference type="AlphaFoldDB" id="C2XX40"/>
<sequence>MYRGKGMKPFGFIPFLLLCKIGGMTMNEYRRIMLPLLQEKLLLISAICSGIVAAILNLSRPLFMGLIVDNLIQRELKGAYVYIALFAGSRFLMWVNNLLFDYGSSKVSQRILREKRIDVLRHFFLLPFEESEKVKQGELETLVVSDIPNWVRLYGSLLIEYIHAIAQFIGAFIALQHIDVQFIWWITPFLFLSAMVPMFMGGKVRNIASISQKNQSIVVEMVSQFVKGIQDLRSLQKESWAIGLFKGVTVKSYKTEVRKTMIQHCIGIVGTVIETGAYIVVLIIGAKKIIKGDMEVGSLVAVLATIEMLFFPVRYASDLLMMTQVAIASANRVFGFLDIPAEYRNVERAMGMKLTNVSFQENGEERCRIKNIHLQINPGEIVIIVGESGAGKTTLLKLLTGLYKPSSGKITYYGNKARMTTIWQEPRFFRTTVKENIYFGEGGLEKQLEKNMELVNAKSIIRSLSEGIQTVLHKSGEEFSGGERKRLALLRAIVSNPNLIVLDEPTAGLDPGNQEMVWNMLKGLEGNVTRIVTTHDVERAMIADRVVVMKNGIMVECGDPRELLNCKSLFKEILIKR</sequence>
<dbReference type="PROSITE" id="PS00675">
    <property type="entry name" value="SIGMA54_INTERACT_1"/>
    <property type="match status" value="1"/>
</dbReference>
<feature type="transmembrane region" description="Helical" evidence="7">
    <location>
        <begin position="261"/>
        <end position="284"/>
    </location>
</feature>
<dbReference type="InterPro" id="IPR017871">
    <property type="entry name" value="ABC_transporter-like_CS"/>
</dbReference>
<reference evidence="10" key="1">
    <citation type="journal article" date="2012" name="Genome Res.">
        <title>Genomic characterization of the Bacillus cereus sensu lato species: Backdrop to the evolution of Bacillus anthracis.</title>
        <authorList>
            <person name="Zwick M.E."/>
            <person name="Joseph S.J."/>
            <person name="Didelot X."/>
            <person name="Chen P.E."/>
            <person name="Bishop-Lilly K.A."/>
            <person name="Stewart A.C."/>
            <person name="Willner K."/>
            <person name="Nolan N."/>
            <person name="Lentz S."/>
            <person name="Thomason M.K."/>
            <person name="Sozhamannan S."/>
            <person name="Mateczun A.J."/>
            <person name="Du L."/>
            <person name="Read T.D."/>
        </authorList>
    </citation>
    <scope>NUCLEOTIDE SEQUENCE [LARGE SCALE GENOMIC DNA]</scope>
    <source>
        <strain evidence="10">AH603</strain>
    </source>
</reference>
<dbReference type="PROSITE" id="PS50929">
    <property type="entry name" value="ABC_TM1F"/>
    <property type="match status" value="1"/>
</dbReference>
<comment type="caution">
    <text evidence="10">The sequence shown here is derived from an EMBL/GenBank/DDBJ whole genome shotgun (WGS) entry which is preliminary data.</text>
</comment>
<feature type="domain" description="ABC transporter" evidence="8">
    <location>
        <begin position="352"/>
        <end position="576"/>
    </location>
</feature>
<evidence type="ECO:0000256" key="1">
    <source>
        <dbReference type="ARBA" id="ARBA00004651"/>
    </source>
</evidence>
<dbReference type="CDD" id="cd07346">
    <property type="entry name" value="ABC_6TM_exporters"/>
    <property type="match status" value="1"/>
</dbReference>
<accession>C2XX40</accession>
<evidence type="ECO:0000256" key="4">
    <source>
        <dbReference type="ARBA" id="ARBA00022840"/>
    </source>
</evidence>
<dbReference type="PANTHER" id="PTHR43394">
    <property type="entry name" value="ATP-DEPENDENT PERMEASE MDL1, MITOCHONDRIAL"/>
    <property type="match status" value="1"/>
</dbReference>
<dbReference type="PROSITE" id="PS00211">
    <property type="entry name" value="ABC_TRANSPORTER_1"/>
    <property type="match status" value="1"/>
</dbReference>
<evidence type="ECO:0000259" key="8">
    <source>
        <dbReference type="PROSITE" id="PS50893"/>
    </source>
</evidence>
<dbReference type="InterPro" id="IPR003439">
    <property type="entry name" value="ABC_transporter-like_ATP-bd"/>
</dbReference>
<feature type="transmembrane region" description="Helical" evidence="7">
    <location>
        <begin position="182"/>
        <end position="200"/>
    </location>
</feature>
<evidence type="ECO:0000256" key="5">
    <source>
        <dbReference type="ARBA" id="ARBA00022989"/>
    </source>
</evidence>
<dbReference type="EMBL" id="ACMP01000088">
    <property type="protein sequence ID" value="EEL69688.1"/>
    <property type="molecule type" value="Genomic_DNA"/>
</dbReference>
<evidence type="ECO:0000313" key="10">
    <source>
        <dbReference type="EMBL" id="EEL69688.1"/>
    </source>
</evidence>
<feature type="transmembrane region" description="Helical" evidence="7">
    <location>
        <begin position="157"/>
        <end position="176"/>
    </location>
</feature>
<dbReference type="InterPro" id="IPR025662">
    <property type="entry name" value="Sigma_54_int_dom_ATP-bd_1"/>
</dbReference>
<evidence type="ECO:0000256" key="7">
    <source>
        <dbReference type="SAM" id="Phobius"/>
    </source>
</evidence>
<feature type="transmembrane region" description="Helical" evidence="7">
    <location>
        <begin position="41"/>
        <end position="59"/>
    </location>
</feature>
<dbReference type="PROSITE" id="PS50893">
    <property type="entry name" value="ABC_TRANSPORTER_2"/>
    <property type="match status" value="1"/>
</dbReference>
<name>C2XX40_BACMY</name>
<dbReference type="Gene3D" id="3.40.50.300">
    <property type="entry name" value="P-loop containing nucleotide triphosphate hydrolases"/>
    <property type="match status" value="1"/>
</dbReference>
<feature type="transmembrane region" description="Helical" evidence="7">
    <location>
        <begin position="296"/>
        <end position="313"/>
    </location>
</feature>
<comment type="subcellular location">
    <subcellularLocation>
        <location evidence="1">Cell membrane</location>
        <topology evidence="1">Multi-pass membrane protein</topology>
    </subcellularLocation>
</comment>
<evidence type="ECO:0000256" key="2">
    <source>
        <dbReference type="ARBA" id="ARBA00022692"/>
    </source>
</evidence>
<dbReference type="InterPro" id="IPR011527">
    <property type="entry name" value="ABC1_TM_dom"/>
</dbReference>
<dbReference type="PANTHER" id="PTHR43394:SF1">
    <property type="entry name" value="ATP-BINDING CASSETTE SUB-FAMILY B MEMBER 10, MITOCHONDRIAL"/>
    <property type="match status" value="1"/>
</dbReference>
<dbReference type="GO" id="GO:0015421">
    <property type="term" value="F:ABC-type oligopeptide transporter activity"/>
    <property type="evidence" value="ECO:0007669"/>
    <property type="project" value="TreeGrafter"/>
</dbReference>
<keyword evidence="6 7" id="KW-0472">Membrane</keyword>
<feature type="domain" description="ABC transmembrane type-1" evidence="9">
    <location>
        <begin position="46"/>
        <end position="324"/>
    </location>
</feature>
<dbReference type="SUPFAM" id="SSF52540">
    <property type="entry name" value="P-loop containing nucleoside triphosphate hydrolases"/>
    <property type="match status" value="1"/>
</dbReference>
<protein>
    <submittedName>
        <fullName evidence="10">ABC transporter, ATP-binding protein and permease component</fullName>
    </submittedName>
</protein>
<keyword evidence="4 10" id="KW-0067">ATP-binding</keyword>
<dbReference type="Gene3D" id="1.20.1560.10">
    <property type="entry name" value="ABC transporter type 1, transmembrane domain"/>
    <property type="match status" value="1"/>
</dbReference>
<dbReference type="InterPro" id="IPR027417">
    <property type="entry name" value="P-loop_NTPase"/>
</dbReference>
<dbReference type="InterPro" id="IPR036640">
    <property type="entry name" value="ABC1_TM_sf"/>
</dbReference>
<proteinExistence type="predicted"/>
<organism evidence="10">
    <name type="scientific">Bacillus mycoides</name>
    <dbReference type="NCBI Taxonomy" id="1405"/>
    <lineage>
        <taxon>Bacteria</taxon>
        <taxon>Bacillati</taxon>
        <taxon>Bacillota</taxon>
        <taxon>Bacilli</taxon>
        <taxon>Bacillales</taxon>
        <taxon>Bacillaceae</taxon>
        <taxon>Bacillus</taxon>
        <taxon>Bacillus cereus group</taxon>
    </lineage>
</organism>
<dbReference type="SUPFAM" id="SSF90123">
    <property type="entry name" value="ABC transporter transmembrane region"/>
    <property type="match status" value="1"/>
</dbReference>
<dbReference type="SMART" id="SM00382">
    <property type="entry name" value="AAA"/>
    <property type="match status" value="1"/>
</dbReference>
<dbReference type="Pfam" id="PF00005">
    <property type="entry name" value="ABC_tran"/>
    <property type="match status" value="1"/>
</dbReference>
<keyword evidence="5 7" id="KW-1133">Transmembrane helix</keyword>
<dbReference type="InterPro" id="IPR039421">
    <property type="entry name" value="Type_1_exporter"/>
</dbReference>
<evidence type="ECO:0000259" key="9">
    <source>
        <dbReference type="PROSITE" id="PS50929"/>
    </source>
</evidence>
<dbReference type="GO" id="GO:0016887">
    <property type="term" value="F:ATP hydrolysis activity"/>
    <property type="evidence" value="ECO:0007669"/>
    <property type="project" value="InterPro"/>
</dbReference>
<dbReference type="GO" id="GO:0005524">
    <property type="term" value="F:ATP binding"/>
    <property type="evidence" value="ECO:0007669"/>
    <property type="project" value="UniProtKB-KW"/>
</dbReference>
<evidence type="ECO:0000256" key="3">
    <source>
        <dbReference type="ARBA" id="ARBA00022741"/>
    </source>
</evidence>
<feature type="transmembrane region" description="Helical" evidence="7">
    <location>
        <begin position="12"/>
        <end position="29"/>
    </location>
</feature>
<keyword evidence="3" id="KW-0547">Nucleotide-binding</keyword>
<dbReference type="Proteomes" id="UP000001753">
    <property type="component" value="Chromosome"/>
</dbReference>
<feature type="transmembrane region" description="Helical" evidence="7">
    <location>
        <begin position="79"/>
        <end position="100"/>
    </location>
</feature>
<keyword evidence="2 7" id="KW-0812">Transmembrane</keyword>